<dbReference type="GO" id="GO:0006952">
    <property type="term" value="P:defense response"/>
    <property type="evidence" value="ECO:0007669"/>
    <property type="project" value="UniProtKB-KW"/>
</dbReference>
<evidence type="ECO:0000256" key="7">
    <source>
        <dbReference type="SAM" id="SignalP"/>
    </source>
</evidence>
<evidence type="ECO:0000259" key="9">
    <source>
        <dbReference type="Pfam" id="PF18052"/>
    </source>
</evidence>
<evidence type="ECO:0000256" key="3">
    <source>
        <dbReference type="ARBA" id="ARBA00022741"/>
    </source>
</evidence>
<keyword evidence="3" id="KW-0547">Nucleotide-binding</keyword>
<keyword evidence="12" id="KW-1185">Reference proteome</keyword>
<feature type="chain" id="PRO_5035162496" description="Disease resistance RPP13-like protein 1" evidence="7">
    <location>
        <begin position="22"/>
        <end position="896"/>
    </location>
</feature>
<evidence type="ECO:0000259" key="8">
    <source>
        <dbReference type="Pfam" id="PF00931"/>
    </source>
</evidence>
<gene>
    <name evidence="11" type="ORF">CMV_005147</name>
</gene>
<dbReference type="SUPFAM" id="SSF52540">
    <property type="entry name" value="P-loop containing nucleoside triphosphate hydrolases"/>
    <property type="match status" value="1"/>
</dbReference>
<dbReference type="Pfam" id="PF25019">
    <property type="entry name" value="LRR_R13L1-DRL21"/>
    <property type="match status" value="1"/>
</dbReference>
<dbReference type="InterPro" id="IPR032675">
    <property type="entry name" value="LRR_dom_sf"/>
</dbReference>
<keyword evidence="4" id="KW-0611">Plant defense</keyword>
<dbReference type="Gene3D" id="1.20.5.4130">
    <property type="match status" value="1"/>
</dbReference>
<dbReference type="InterPro" id="IPR041118">
    <property type="entry name" value="Rx_N"/>
</dbReference>
<evidence type="ECO:0000259" key="10">
    <source>
        <dbReference type="Pfam" id="PF25019"/>
    </source>
</evidence>
<evidence type="ECO:0000256" key="2">
    <source>
        <dbReference type="ARBA" id="ARBA00022737"/>
    </source>
</evidence>
<evidence type="ECO:0000313" key="12">
    <source>
        <dbReference type="Proteomes" id="UP000737018"/>
    </source>
</evidence>
<dbReference type="Proteomes" id="UP000737018">
    <property type="component" value="Unassembled WGS sequence"/>
</dbReference>
<keyword evidence="5" id="KW-0067">ATP-binding</keyword>
<keyword evidence="2" id="KW-0677">Repeat</keyword>
<dbReference type="Pfam" id="PF00931">
    <property type="entry name" value="NB-ARC"/>
    <property type="match status" value="1"/>
</dbReference>
<proteinExistence type="predicted"/>
<dbReference type="GO" id="GO:0043531">
    <property type="term" value="F:ADP binding"/>
    <property type="evidence" value="ECO:0007669"/>
    <property type="project" value="InterPro"/>
</dbReference>
<dbReference type="PANTHER" id="PTHR36766:SF40">
    <property type="entry name" value="DISEASE RESISTANCE PROTEIN RGA3"/>
    <property type="match status" value="1"/>
</dbReference>
<dbReference type="AlphaFoldDB" id="A0A8J4RE81"/>
<organism evidence="11 12">
    <name type="scientific">Castanea mollissima</name>
    <name type="common">Chinese chestnut</name>
    <dbReference type="NCBI Taxonomy" id="60419"/>
    <lineage>
        <taxon>Eukaryota</taxon>
        <taxon>Viridiplantae</taxon>
        <taxon>Streptophyta</taxon>
        <taxon>Embryophyta</taxon>
        <taxon>Tracheophyta</taxon>
        <taxon>Spermatophyta</taxon>
        <taxon>Magnoliopsida</taxon>
        <taxon>eudicotyledons</taxon>
        <taxon>Gunneridae</taxon>
        <taxon>Pentapetalae</taxon>
        <taxon>rosids</taxon>
        <taxon>fabids</taxon>
        <taxon>Fagales</taxon>
        <taxon>Fagaceae</taxon>
        <taxon>Castanea</taxon>
    </lineage>
</organism>
<dbReference type="EMBL" id="JRKL02000454">
    <property type="protein sequence ID" value="KAF3971242.1"/>
    <property type="molecule type" value="Genomic_DNA"/>
</dbReference>
<dbReference type="Gene3D" id="3.80.10.10">
    <property type="entry name" value="Ribonuclease Inhibitor"/>
    <property type="match status" value="3"/>
</dbReference>
<keyword evidence="6" id="KW-0175">Coiled coil</keyword>
<evidence type="ECO:0000256" key="1">
    <source>
        <dbReference type="ARBA" id="ARBA00022614"/>
    </source>
</evidence>
<feature type="domain" description="NB-ARC" evidence="8">
    <location>
        <begin position="176"/>
        <end position="277"/>
    </location>
</feature>
<feature type="signal peptide" evidence="7">
    <location>
        <begin position="1"/>
        <end position="21"/>
    </location>
</feature>
<dbReference type="GO" id="GO:0005524">
    <property type="term" value="F:ATP binding"/>
    <property type="evidence" value="ECO:0007669"/>
    <property type="project" value="UniProtKB-KW"/>
</dbReference>
<evidence type="ECO:0000256" key="4">
    <source>
        <dbReference type="ARBA" id="ARBA00022821"/>
    </source>
</evidence>
<sequence>MATASLVGGAFLSAALKVLFAKMASQEVVDFIRGRKVPDTLLKKLKTTCLALHAVLNDAEEKEFTNLQIKEWLDELKDAVYDAEDLLDEIAAEALQCQLEAKSKVRNCITCTFTCSEQKLKSKIEEVLVRLDDLAKQMDLIGLREGVGLGGKPLPRIRLPTTSLVKETRIIGRDDVKEPIVNLLLSNDAKGNEHLCVIPIAGMGGIGKTTLAQLIYNDQRITEHFSIRFWVCVSEEFDVVRITKSILEAVTSQKCDTADFNMIQTRLKKECKFLVMLPSDMQKLINLRHLNITGTSIQKMPIHMGRLQCLRTLTKFIVEKDKGFQIGELGELSNLWGVIVISKLQNVINPTNALSAKLKAKRHLDELTLEWDADYNISLSERDILNNLQPHTNLIKLVINNYKGTSFPNWIGDHSFSNITVVHLNCCRNCPSLPSLGKLPSLHDLSIVGFDEVVKVGPEFYGSSSSNITPFRSLEILKFERMLKWEEWFPCEGGVFPRLQEFYLWYCPKLSGSIPKHLPSLTKFHVHECSQLQTSLPTAPAMRELTLKNCNDVFLKELPPTLQTLRMGGFNNLESLSEGVIDCNLCPEMLIIFDCPVLKSLAHVVLSSPTTPKVLGIYKCRELQFPLYQCYSSLKRLFINDSCSSLISIPLDIFPKLDYLQIKSCCNMESLLVSEGHQPIDLVWLEIEDCHNLVAFPSGGLLAPNLTRLKVDNCPRLNSLPQNMHTLLPSLELLEIINCPQIESFPEGGLPSNLINISIGDCKKLISTRMEWGLQRLQCLKTLLFGNVNLDCWDVESFPEEDLLPTSLRILAIVGFRKLRSLDNKGLQHLTSLQQLFIVGCPELKHMSEDGLPCSISYLEIEDCPSLTKLFQRKKGKEWRNIAHIPTIKIDGQVII</sequence>
<feature type="domain" description="Disease resistance N-terminal" evidence="9">
    <location>
        <begin position="11"/>
        <end position="104"/>
    </location>
</feature>
<dbReference type="Gene3D" id="3.40.50.300">
    <property type="entry name" value="P-loop containing nucleotide triphosphate hydrolases"/>
    <property type="match status" value="1"/>
</dbReference>
<feature type="domain" description="R13L1/DRL21-like LRR repeat region" evidence="10">
    <location>
        <begin position="326"/>
        <end position="449"/>
    </location>
</feature>
<name>A0A8J4RE81_9ROSI</name>
<keyword evidence="7" id="KW-0732">Signal</keyword>
<dbReference type="SUPFAM" id="SSF52058">
    <property type="entry name" value="L domain-like"/>
    <property type="match status" value="2"/>
</dbReference>
<dbReference type="PRINTS" id="PR00364">
    <property type="entry name" value="DISEASERSIST"/>
</dbReference>
<dbReference type="InterPro" id="IPR056789">
    <property type="entry name" value="LRR_R13L1-DRL21"/>
</dbReference>
<dbReference type="PANTHER" id="PTHR36766">
    <property type="entry name" value="PLANT BROAD-SPECTRUM MILDEW RESISTANCE PROTEIN RPW8"/>
    <property type="match status" value="1"/>
</dbReference>
<feature type="coiled-coil region" evidence="6">
    <location>
        <begin position="42"/>
        <end position="93"/>
    </location>
</feature>
<dbReference type="InterPro" id="IPR002182">
    <property type="entry name" value="NB-ARC"/>
</dbReference>
<keyword evidence="1" id="KW-0433">Leucine-rich repeat</keyword>
<evidence type="ECO:0008006" key="13">
    <source>
        <dbReference type="Google" id="ProtNLM"/>
    </source>
</evidence>
<evidence type="ECO:0000313" key="11">
    <source>
        <dbReference type="EMBL" id="KAF3971242.1"/>
    </source>
</evidence>
<accession>A0A8J4RE81</accession>
<evidence type="ECO:0000256" key="6">
    <source>
        <dbReference type="SAM" id="Coils"/>
    </source>
</evidence>
<dbReference type="OrthoDB" id="1733640at2759"/>
<dbReference type="GO" id="GO:0051707">
    <property type="term" value="P:response to other organism"/>
    <property type="evidence" value="ECO:0007669"/>
    <property type="project" value="UniProtKB-ARBA"/>
</dbReference>
<comment type="caution">
    <text evidence="11">The sequence shown here is derived from an EMBL/GenBank/DDBJ whole genome shotgun (WGS) entry which is preliminary data.</text>
</comment>
<dbReference type="Pfam" id="PF18052">
    <property type="entry name" value="Rx_N"/>
    <property type="match status" value="1"/>
</dbReference>
<evidence type="ECO:0000256" key="5">
    <source>
        <dbReference type="ARBA" id="ARBA00022840"/>
    </source>
</evidence>
<reference evidence="11" key="1">
    <citation type="submission" date="2020-03" db="EMBL/GenBank/DDBJ databases">
        <title>Castanea mollissima Vanexum genome sequencing.</title>
        <authorList>
            <person name="Staton M."/>
        </authorList>
    </citation>
    <scope>NUCLEOTIDE SEQUENCE</scope>
    <source>
        <tissue evidence="11">Leaf</tissue>
    </source>
</reference>
<dbReference type="InterPro" id="IPR027417">
    <property type="entry name" value="P-loop_NTPase"/>
</dbReference>
<protein>
    <recommendedName>
        <fullName evidence="13">Disease resistance RPP13-like protein 1</fullName>
    </recommendedName>
</protein>